<evidence type="ECO:0000313" key="3">
    <source>
        <dbReference type="EMBL" id="WEL38859.1"/>
    </source>
</evidence>
<keyword evidence="1" id="KW-0472">Membrane</keyword>
<accession>A0A9Q9C4D3</accession>
<reference evidence="2" key="1">
    <citation type="submission" date="2022-08" db="EMBL/GenBank/DDBJ databases">
        <title>Encephalitozoon hellem ATCC 50604 Complete Genome.</title>
        <authorList>
            <person name="Mascarenhas dos Santos A.C."/>
            <person name="Julian A.T."/>
            <person name="Pombert J.-F."/>
        </authorList>
    </citation>
    <scope>NUCLEOTIDE SEQUENCE</scope>
    <source>
        <strain evidence="2">ATCC 50604</strain>
    </source>
</reference>
<evidence type="ECO:0000313" key="2">
    <source>
        <dbReference type="EMBL" id="UTX43395.1"/>
    </source>
</evidence>
<sequence>MDYDLPFLCPILSPRYCLASTLCPCYLSSIIYARIFKNKRFSMFGFFLVPFSVYGIRRYVQDKLQYKESFETSAMKSLCCCNSLAQDLHEMKIRRIGVYKFLSEPIPCDDSDPSF</sequence>
<evidence type="ECO:0000313" key="4">
    <source>
        <dbReference type="Proteomes" id="UP001059546"/>
    </source>
</evidence>
<keyword evidence="5" id="KW-1185">Reference proteome</keyword>
<dbReference type="Proteomes" id="UP001217963">
    <property type="component" value="Chromosome VI"/>
</dbReference>
<gene>
    <name evidence="2" type="ORF">GPU96_06g11440</name>
    <name evidence="3" type="ORF">PFJ87_06g01270</name>
</gene>
<dbReference type="AlphaFoldDB" id="A0A9Q9C4D3"/>
<dbReference type="Proteomes" id="UP001059546">
    <property type="component" value="Chromosome VI"/>
</dbReference>
<dbReference type="EMBL" id="CP119067">
    <property type="protein sequence ID" value="WEL38859.1"/>
    <property type="molecule type" value="Genomic_DNA"/>
</dbReference>
<proteinExistence type="predicted"/>
<reference evidence="3 5" key="2">
    <citation type="submission" date="2023-02" db="EMBL/GenBank/DDBJ databases">
        <title>Encephalitozoon hellem ATCC 50451 complete genome.</title>
        <authorList>
            <person name="Mascarenhas dos Santos A.C."/>
            <person name="Julian A.T."/>
            <person name="Pombert J.-F."/>
        </authorList>
    </citation>
    <scope>NUCLEOTIDE SEQUENCE [LARGE SCALE GENOMIC DNA]</scope>
    <source>
        <strain evidence="3 5">ATCC 50451</strain>
    </source>
</reference>
<evidence type="ECO:0000313" key="5">
    <source>
        <dbReference type="Proteomes" id="UP001217963"/>
    </source>
</evidence>
<organism evidence="2 4">
    <name type="scientific">Encephalitozoon hellem</name>
    <name type="common">Microsporidian parasite</name>
    <dbReference type="NCBI Taxonomy" id="27973"/>
    <lineage>
        <taxon>Eukaryota</taxon>
        <taxon>Fungi</taxon>
        <taxon>Fungi incertae sedis</taxon>
        <taxon>Microsporidia</taxon>
        <taxon>Unikaryonidae</taxon>
        <taxon>Encephalitozoon</taxon>
    </lineage>
</organism>
<evidence type="ECO:0000256" key="1">
    <source>
        <dbReference type="SAM" id="Phobius"/>
    </source>
</evidence>
<keyword evidence="1" id="KW-0812">Transmembrane</keyword>
<keyword evidence="1" id="KW-1133">Transmembrane helix</keyword>
<name>A0A9Q9C4D3_ENCHE</name>
<feature type="transmembrane region" description="Helical" evidence="1">
    <location>
        <begin position="16"/>
        <end position="35"/>
    </location>
</feature>
<dbReference type="EMBL" id="CP075152">
    <property type="protein sequence ID" value="UTX43395.1"/>
    <property type="molecule type" value="Genomic_DNA"/>
</dbReference>
<dbReference type="OrthoDB" id="2192753at2759"/>
<protein>
    <submittedName>
        <fullName evidence="2">Uncharacterized protein</fullName>
    </submittedName>
</protein>